<name>A0A5C3P7Z1_9APHY</name>
<sequence length="99" mass="11518">CDEVKLDGSTRAPEERRKTHAHAMKMRAAMTYAYGRLKSRGRQAWMRAENGRWLGNPSVSDRVSRYMVSLRRRKVRAGEVAMSSRAITPEILERVYEYN</sequence>
<proteinExistence type="predicted"/>
<organism evidence="2 3">
    <name type="scientific">Polyporus arcularius HHB13444</name>
    <dbReference type="NCBI Taxonomy" id="1314778"/>
    <lineage>
        <taxon>Eukaryota</taxon>
        <taxon>Fungi</taxon>
        <taxon>Dikarya</taxon>
        <taxon>Basidiomycota</taxon>
        <taxon>Agaricomycotina</taxon>
        <taxon>Agaricomycetes</taxon>
        <taxon>Polyporales</taxon>
        <taxon>Polyporaceae</taxon>
        <taxon>Polyporus</taxon>
    </lineage>
</organism>
<gene>
    <name evidence="2" type="ORF">K466DRAFT_468688</name>
</gene>
<feature type="compositionally biased region" description="Basic and acidic residues" evidence="1">
    <location>
        <begin position="1"/>
        <end position="17"/>
    </location>
</feature>
<accession>A0A5C3P7Z1</accession>
<reference evidence="2 3" key="1">
    <citation type="journal article" date="2019" name="Nat. Ecol. Evol.">
        <title>Megaphylogeny resolves global patterns of mushroom evolution.</title>
        <authorList>
            <person name="Varga T."/>
            <person name="Krizsan K."/>
            <person name="Foldi C."/>
            <person name="Dima B."/>
            <person name="Sanchez-Garcia M."/>
            <person name="Sanchez-Ramirez S."/>
            <person name="Szollosi G.J."/>
            <person name="Szarkandi J.G."/>
            <person name="Papp V."/>
            <person name="Albert L."/>
            <person name="Andreopoulos W."/>
            <person name="Angelini C."/>
            <person name="Antonin V."/>
            <person name="Barry K.W."/>
            <person name="Bougher N.L."/>
            <person name="Buchanan P."/>
            <person name="Buyck B."/>
            <person name="Bense V."/>
            <person name="Catcheside P."/>
            <person name="Chovatia M."/>
            <person name="Cooper J."/>
            <person name="Damon W."/>
            <person name="Desjardin D."/>
            <person name="Finy P."/>
            <person name="Geml J."/>
            <person name="Haridas S."/>
            <person name="Hughes K."/>
            <person name="Justo A."/>
            <person name="Karasinski D."/>
            <person name="Kautmanova I."/>
            <person name="Kiss B."/>
            <person name="Kocsube S."/>
            <person name="Kotiranta H."/>
            <person name="LaButti K.M."/>
            <person name="Lechner B.E."/>
            <person name="Liimatainen K."/>
            <person name="Lipzen A."/>
            <person name="Lukacs Z."/>
            <person name="Mihaltcheva S."/>
            <person name="Morgado L.N."/>
            <person name="Niskanen T."/>
            <person name="Noordeloos M.E."/>
            <person name="Ohm R.A."/>
            <person name="Ortiz-Santana B."/>
            <person name="Ovrebo C."/>
            <person name="Racz N."/>
            <person name="Riley R."/>
            <person name="Savchenko A."/>
            <person name="Shiryaev A."/>
            <person name="Soop K."/>
            <person name="Spirin V."/>
            <person name="Szebenyi C."/>
            <person name="Tomsovsky M."/>
            <person name="Tulloss R.E."/>
            <person name="Uehling J."/>
            <person name="Grigoriev I.V."/>
            <person name="Vagvolgyi C."/>
            <person name="Papp T."/>
            <person name="Martin F.M."/>
            <person name="Miettinen O."/>
            <person name="Hibbett D.S."/>
            <person name="Nagy L.G."/>
        </authorList>
    </citation>
    <scope>NUCLEOTIDE SEQUENCE [LARGE SCALE GENOMIC DNA]</scope>
    <source>
        <strain evidence="2 3">HHB13444</strain>
    </source>
</reference>
<feature type="non-terminal residue" evidence="2">
    <location>
        <position position="1"/>
    </location>
</feature>
<feature type="region of interest" description="Disordered" evidence="1">
    <location>
        <begin position="1"/>
        <end position="20"/>
    </location>
</feature>
<dbReference type="Proteomes" id="UP000308197">
    <property type="component" value="Unassembled WGS sequence"/>
</dbReference>
<protein>
    <submittedName>
        <fullName evidence="2">Uncharacterized protein</fullName>
    </submittedName>
</protein>
<feature type="non-terminal residue" evidence="2">
    <location>
        <position position="99"/>
    </location>
</feature>
<keyword evidence="3" id="KW-1185">Reference proteome</keyword>
<dbReference type="STRING" id="1314778.A0A5C3P7Z1"/>
<evidence type="ECO:0000256" key="1">
    <source>
        <dbReference type="SAM" id="MobiDB-lite"/>
    </source>
</evidence>
<dbReference type="EMBL" id="ML211543">
    <property type="protein sequence ID" value="TFK81913.1"/>
    <property type="molecule type" value="Genomic_DNA"/>
</dbReference>
<evidence type="ECO:0000313" key="2">
    <source>
        <dbReference type="EMBL" id="TFK81913.1"/>
    </source>
</evidence>
<dbReference type="InParanoid" id="A0A5C3P7Z1"/>
<evidence type="ECO:0000313" key="3">
    <source>
        <dbReference type="Proteomes" id="UP000308197"/>
    </source>
</evidence>
<dbReference type="AlphaFoldDB" id="A0A5C3P7Z1"/>